<evidence type="ECO:0000313" key="3">
    <source>
        <dbReference type="EMBL" id="AWB28024.1"/>
    </source>
</evidence>
<keyword evidence="4" id="KW-1185">Reference proteome</keyword>
<organism evidence="3 4">
    <name type="scientific">Halococcoides cellulosivorans</name>
    <dbReference type="NCBI Taxonomy" id="1679096"/>
    <lineage>
        <taxon>Archaea</taxon>
        <taxon>Methanobacteriati</taxon>
        <taxon>Methanobacteriota</taxon>
        <taxon>Stenosarchaea group</taxon>
        <taxon>Halobacteria</taxon>
        <taxon>Halobacteriales</taxon>
        <taxon>Haloarculaceae</taxon>
        <taxon>Halococcoides</taxon>
    </lineage>
</organism>
<dbReference type="GeneID" id="36512848"/>
<evidence type="ECO:0000313" key="4">
    <source>
        <dbReference type="Proteomes" id="UP000244727"/>
    </source>
</evidence>
<reference evidence="3 4" key="1">
    <citation type="submission" date="2018-04" db="EMBL/GenBank/DDBJ databases">
        <title>Halococcoides cellulosivorans gen. nov., sp. nov., an extremely halophilic cellulose-utilizing haloarchaeon from hypersaline lakes.</title>
        <authorList>
            <person name="Sorokin D.Y."/>
            <person name="Toshchakov S.V."/>
            <person name="Samarov N.I."/>
            <person name="Korzhenkov A."/>
            <person name="Kublanov I.V."/>
        </authorList>
    </citation>
    <scope>NUCLEOTIDE SEQUENCE [LARGE SCALE GENOMIC DNA]</scope>
    <source>
        <strain evidence="3 4">HArcel1</strain>
    </source>
</reference>
<keyword evidence="2" id="KW-0472">Membrane</keyword>
<keyword evidence="2" id="KW-0812">Transmembrane</keyword>
<name>A0A2R4X2M6_9EURY</name>
<protein>
    <submittedName>
        <fullName evidence="3">Uncharacterized protein</fullName>
    </submittedName>
</protein>
<accession>A0A2R4X2M6</accession>
<dbReference type="RefSeq" id="WP_108383063.1">
    <property type="nucleotide sequence ID" value="NZ_CP028858.1"/>
</dbReference>
<feature type="transmembrane region" description="Helical" evidence="2">
    <location>
        <begin position="56"/>
        <end position="75"/>
    </location>
</feature>
<feature type="compositionally biased region" description="Basic and acidic residues" evidence="1">
    <location>
        <begin position="23"/>
        <end position="45"/>
    </location>
</feature>
<dbReference type="KEGG" id="harc:HARCEL1_10035"/>
<dbReference type="Proteomes" id="UP000244727">
    <property type="component" value="Chromosome"/>
</dbReference>
<evidence type="ECO:0000256" key="1">
    <source>
        <dbReference type="SAM" id="MobiDB-lite"/>
    </source>
</evidence>
<proteinExistence type="predicted"/>
<sequence>MASKITLFEPHFDGPVFGGDCDCDGHGHSATDRDSAGADPDRDGPDPETESCPGRSIGLIALGLLSLAVLAVAVVRWRGGESAAVDLTAGE</sequence>
<evidence type="ECO:0000256" key="2">
    <source>
        <dbReference type="SAM" id="Phobius"/>
    </source>
</evidence>
<feature type="region of interest" description="Disordered" evidence="1">
    <location>
        <begin position="23"/>
        <end position="53"/>
    </location>
</feature>
<dbReference type="EMBL" id="CP028858">
    <property type="protein sequence ID" value="AWB28024.1"/>
    <property type="molecule type" value="Genomic_DNA"/>
</dbReference>
<gene>
    <name evidence="3" type="ORF">HARCEL1_10035</name>
</gene>
<dbReference type="AlphaFoldDB" id="A0A2R4X2M6"/>
<keyword evidence="2" id="KW-1133">Transmembrane helix</keyword>